<dbReference type="SUPFAM" id="SSF51735">
    <property type="entry name" value="NAD(P)-binding Rossmann-fold domains"/>
    <property type="match status" value="1"/>
</dbReference>
<dbReference type="PANTHER" id="PTHR47129">
    <property type="entry name" value="QUINONE OXIDOREDUCTASE 2"/>
    <property type="match status" value="1"/>
</dbReference>
<dbReference type="RefSeq" id="WP_176007958.1">
    <property type="nucleotide sequence ID" value="NZ_CP041372.2"/>
</dbReference>
<dbReference type="Pfam" id="PF05368">
    <property type="entry name" value="NmrA"/>
    <property type="match status" value="1"/>
</dbReference>
<dbReference type="Gene3D" id="3.90.25.10">
    <property type="entry name" value="UDP-galactose 4-epimerase, domain 1"/>
    <property type="match status" value="1"/>
</dbReference>
<dbReference type="Gene3D" id="3.40.50.720">
    <property type="entry name" value="NAD(P)-binding Rossmann-like Domain"/>
    <property type="match status" value="1"/>
</dbReference>
<protein>
    <submittedName>
        <fullName evidence="2">SDR family oxidoreductase</fullName>
    </submittedName>
</protein>
<dbReference type="Proteomes" id="UP000318138">
    <property type="component" value="Chromosome"/>
</dbReference>
<organism evidence="2 3">
    <name type="scientific">Paenalkalicoccus suaedae</name>
    <dbReference type="NCBI Taxonomy" id="2592382"/>
    <lineage>
        <taxon>Bacteria</taxon>
        <taxon>Bacillati</taxon>
        <taxon>Bacillota</taxon>
        <taxon>Bacilli</taxon>
        <taxon>Bacillales</taxon>
        <taxon>Bacillaceae</taxon>
        <taxon>Paenalkalicoccus</taxon>
    </lineage>
</organism>
<evidence type="ECO:0000313" key="3">
    <source>
        <dbReference type="Proteomes" id="UP000318138"/>
    </source>
</evidence>
<keyword evidence="3" id="KW-1185">Reference proteome</keyword>
<dbReference type="InterPro" id="IPR036291">
    <property type="entry name" value="NAD(P)-bd_dom_sf"/>
</dbReference>
<sequence length="290" mass="30947">MTILITGATGKLGSKIVENVLARVSPEEVAVSVRDTSKAEGLKVLGVDVRRGDFDDPESLDEAFEGVDKLLIISTDGDNETRIKQHANAVDAAKRSGVAFVAYTSIAQAPESTNIMAPPHVATEKAIKESGLTYALLRNNWYIENEASTIQQVMTGAPWVTSAGDGKVGWATQDDYAEAAAIVLTEGGHENKIYELSGPLYSQQEFVDTLSDVLGNDVVLQDVTDEEYAAGMRQAGLTEPVVDIVVGIQQSIRSGSLDVPDSDFEELLGRPVTPLRDAVKQVVDGLSAGK</sequence>
<dbReference type="InterPro" id="IPR052718">
    <property type="entry name" value="NmrA-type_oxidoreductase"/>
</dbReference>
<name>A0A859FBJ8_9BACI</name>
<proteinExistence type="predicted"/>
<evidence type="ECO:0000313" key="2">
    <source>
        <dbReference type="EMBL" id="QKS69914.1"/>
    </source>
</evidence>
<feature type="domain" description="NmrA-like" evidence="1">
    <location>
        <begin position="2"/>
        <end position="226"/>
    </location>
</feature>
<gene>
    <name evidence="2" type="ORF">FLK61_24340</name>
</gene>
<accession>A0A859FBJ8</accession>
<dbReference type="AlphaFoldDB" id="A0A859FBJ8"/>
<dbReference type="InterPro" id="IPR008030">
    <property type="entry name" value="NmrA-like"/>
</dbReference>
<dbReference type="KEGG" id="psua:FLK61_24340"/>
<reference evidence="3" key="1">
    <citation type="submission" date="2019-07" db="EMBL/GenBank/DDBJ databases">
        <title>Bacillus alkalisoli sp. nov. isolated from saline soil.</title>
        <authorList>
            <person name="Sun J.-Q."/>
            <person name="Xu L."/>
        </authorList>
    </citation>
    <scope>NUCLEOTIDE SEQUENCE [LARGE SCALE GENOMIC DNA]</scope>
    <source>
        <strain evidence="3">M4U3P1</strain>
    </source>
</reference>
<dbReference type="EMBL" id="CP041372">
    <property type="protein sequence ID" value="QKS69914.1"/>
    <property type="molecule type" value="Genomic_DNA"/>
</dbReference>
<dbReference type="PANTHER" id="PTHR47129:SF1">
    <property type="entry name" value="NMRA-LIKE DOMAIN-CONTAINING PROTEIN"/>
    <property type="match status" value="1"/>
</dbReference>
<evidence type="ECO:0000259" key="1">
    <source>
        <dbReference type="Pfam" id="PF05368"/>
    </source>
</evidence>
<dbReference type="CDD" id="cd05269">
    <property type="entry name" value="TMR_SDR_a"/>
    <property type="match status" value="1"/>
</dbReference>